<evidence type="ECO:0000256" key="4">
    <source>
        <dbReference type="ARBA" id="ARBA00023136"/>
    </source>
</evidence>
<organism evidence="7 8">
    <name type="scientific">Pseudoteredinibacter isoporae</name>
    <dbReference type="NCBI Taxonomy" id="570281"/>
    <lineage>
        <taxon>Bacteria</taxon>
        <taxon>Pseudomonadati</taxon>
        <taxon>Pseudomonadota</taxon>
        <taxon>Gammaproteobacteria</taxon>
        <taxon>Cellvibrionales</taxon>
        <taxon>Cellvibrionaceae</taxon>
        <taxon>Pseudoteredinibacter</taxon>
    </lineage>
</organism>
<dbReference type="InParanoid" id="A0A7X0MX50"/>
<dbReference type="InterPro" id="IPR002810">
    <property type="entry name" value="NfeD-like_C"/>
</dbReference>
<dbReference type="EMBL" id="JACHHT010000003">
    <property type="protein sequence ID" value="MBB6523113.1"/>
    <property type="molecule type" value="Genomic_DNA"/>
</dbReference>
<evidence type="ECO:0000256" key="2">
    <source>
        <dbReference type="ARBA" id="ARBA00022692"/>
    </source>
</evidence>
<feature type="transmembrane region" description="Helical" evidence="5">
    <location>
        <begin position="51"/>
        <end position="72"/>
    </location>
</feature>
<dbReference type="Pfam" id="PF01957">
    <property type="entry name" value="NfeD"/>
    <property type="match status" value="1"/>
</dbReference>
<accession>A0A7X0MX50</accession>
<dbReference type="AlphaFoldDB" id="A0A7X0MX50"/>
<name>A0A7X0MX50_9GAMM</name>
<dbReference type="FunCoup" id="A0A7X0MX50">
    <property type="interactions" value="37"/>
</dbReference>
<dbReference type="InterPro" id="IPR012340">
    <property type="entry name" value="NA-bd_OB-fold"/>
</dbReference>
<comment type="caution">
    <text evidence="7">The sequence shown here is derived from an EMBL/GenBank/DDBJ whole genome shotgun (WGS) entry which is preliminary data.</text>
</comment>
<gene>
    <name evidence="7" type="ORF">HNR48_003415</name>
</gene>
<comment type="subcellular location">
    <subcellularLocation>
        <location evidence="1">Membrane</location>
        <topology evidence="1">Multi-pass membrane protein</topology>
    </subcellularLocation>
</comment>
<sequence length="149" mass="16286">MEFFSEMNAWHWLILGVVLLILEMLGAAGFLLGIGVGALLTALIAAVLGGMSWQAQLLCFAVLSVAATWLYWARFRHINEATDQPLLNSVEARLLGKEALVLEDMSANKGRVQIGDSLWVIEAEEDYPANTKVKVVAVDGMTLKVEAQQ</sequence>
<dbReference type="RefSeq" id="WP_166843794.1">
    <property type="nucleotide sequence ID" value="NZ_JAAONY010000003.1"/>
</dbReference>
<dbReference type="GO" id="GO:0005886">
    <property type="term" value="C:plasma membrane"/>
    <property type="evidence" value="ECO:0007669"/>
    <property type="project" value="TreeGrafter"/>
</dbReference>
<dbReference type="SUPFAM" id="SSF141322">
    <property type="entry name" value="NfeD domain-like"/>
    <property type="match status" value="1"/>
</dbReference>
<keyword evidence="4 5" id="KW-0472">Membrane</keyword>
<reference evidence="7 8" key="1">
    <citation type="submission" date="2020-08" db="EMBL/GenBank/DDBJ databases">
        <title>Genomic Encyclopedia of Type Strains, Phase IV (KMG-IV): sequencing the most valuable type-strain genomes for metagenomic binning, comparative biology and taxonomic classification.</title>
        <authorList>
            <person name="Goeker M."/>
        </authorList>
    </citation>
    <scope>NUCLEOTIDE SEQUENCE [LARGE SCALE GENOMIC DNA]</scope>
    <source>
        <strain evidence="7 8">DSM 22368</strain>
    </source>
</reference>
<feature type="domain" description="NfeD-like C-terminal" evidence="6">
    <location>
        <begin position="92"/>
        <end position="146"/>
    </location>
</feature>
<keyword evidence="3 5" id="KW-1133">Transmembrane helix</keyword>
<proteinExistence type="predicted"/>
<dbReference type="PANTHER" id="PTHR33507:SF3">
    <property type="entry name" value="INNER MEMBRANE PROTEIN YBBJ"/>
    <property type="match status" value="1"/>
</dbReference>
<evidence type="ECO:0000313" key="8">
    <source>
        <dbReference type="Proteomes" id="UP000528457"/>
    </source>
</evidence>
<dbReference type="InterPro" id="IPR052165">
    <property type="entry name" value="Membrane_assoc_protease"/>
</dbReference>
<dbReference type="Proteomes" id="UP000528457">
    <property type="component" value="Unassembled WGS sequence"/>
</dbReference>
<dbReference type="PANTHER" id="PTHR33507">
    <property type="entry name" value="INNER MEMBRANE PROTEIN YBBJ"/>
    <property type="match status" value="1"/>
</dbReference>
<evidence type="ECO:0000256" key="1">
    <source>
        <dbReference type="ARBA" id="ARBA00004141"/>
    </source>
</evidence>
<keyword evidence="8" id="KW-1185">Reference proteome</keyword>
<evidence type="ECO:0000256" key="3">
    <source>
        <dbReference type="ARBA" id="ARBA00022989"/>
    </source>
</evidence>
<keyword evidence="2 5" id="KW-0812">Transmembrane</keyword>
<evidence type="ECO:0000313" key="7">
    <source>
        <dbReference type="EMBL" id="MBB6523113.1"/>
    </source>
</evidence>
<protein>
    <recommendedName>
        <fullName evidence="6">NfeD-like C-terminal domain-containing protein</fullName>
    </recommendedName>
</protein>
<feature type="transmembrane region" description="Helical" evidence="5">
    <location>
        <begin position="12"/>
        <end position="45"/>
    </location>
</feature>
<evidence type="ECO:0000256" key="5">
    <source>
        <dbReference type="SAM" id="Phobius"/>
    </source>
</evidence>
<dbReference type="Gene3D" id="2.40.50.140">
    <property type="entry name" value="Nucleic acid-binding proteins"/>
    <property type="match status" value="1"/>
</dbReference>
<evidence type="ECO:0000259" key="6">
    <source>
        <dbReference type="Pfam" id="PF01957"/>
    </source>
</evidence>